<protein>
    <submittedName>
        <fullName evidence="1">Uncharacterized protein</fullName>
    </submittedName>
</protein>
<gene>
    <name evidence="1" type="ORF">H2198_008899</name>
</gene>
<organism evidence="1 2">
    <name type="scientific">Neophaeococcomyces mojaviensis</name>
    <dbReference type="NCBI Taxonomy" id="3383035"/>
    <lineage>
        <taxon>Eukaryota</taxon>
        <taxon>Fungi</taxon>
        <taxon>Dikarya</taxon>
        <taxon>Ascomycota</taxon>
        <taxon>Pezizomycotina</taxon>
        <taxon>Eurotiomycetes</taxon>
        <taxon>Chaetothyriomycetidae</taxon>
        <taxon>Chaetothyriales</taxon>
        <taxon>Chaetothyriales incertae sedis</taxon>
        <taxon>Neophaeococcomyces</taxon>
    </lineage>
</organism>
<accession>A0ACC2ZVX4</accession>
<name>A0ACC2ZVX4_9EURO</name>
<keyword evidence="2" id="KW-1185">Reference proteome</keyword>
<evidence type="ECO:0000313" key="1">
    <source>
        <dbReference type="EMBL" id="KAJ9651834.1"/>
    </source>
</evidence>
<dbReference type="EMBL" id="JAPDRQ010000233">
    <property type="protein sequence ID" value="KAJ9651834.1"/>
    <property type="molecule type" value="Genomic_DNA"/>
</dbReference>
<reference evidence="1" key="1">
    <citation type="submission" date="2022-10" db="EMBL/GenBank/DDBJ databases">
        <title>Culturing micro-colonial fungi from biological soil crusts in the Mojave desert and describing Neophaeococcomyces mojavensis, and introducing the new genera and species Taxawa tesnikishii.</title>
        <authorList>
            <person name="Kurbessoian T."/>
            <person name="Stajich J.E."/>
        </authorList>
    </citation>
    <scope>NUCLEOTIDE SEQUENCE</scope>
    <source>
        <strain evidence="1">JES_112</strain>
    </source>
</reference>
<proteinExistence type="predicted"/>
<sequence length="377" mass="43284">MNTHQHMLVTKALAKAIVEMASIPFPAYGSLYFANARIEERRKVDLRGGFVIGPHCGREYWPSRAGTPREKQKLSEKEGPWATLEEYADGLLSAGHLHVGEDDYTHSDALPSRGTTEEHIRLLDTSRTVINKLLQSPRIQEVSKAMLLHWDFNKRNIFVSPDDPTRITAIIDWQSTSVEPTFVYANDTPDFVMPSPTLSAISEMDEELAAQIEHYQGNEKTNEDYWICRQTFEIIIQASIPALAAARTMDETLLRLFRHCHSSWREGAAVLRQELIELFYQWSELCLPGSCPYQPSAADLAKHTQQWQEFETVQMLKLFLVRALDSTSEGWVPSESWESAKESHKAAFEQWMDTVRESDDPEMNEDRGRKLWPWNEI</sequence>
<evidence type="ECO:0000313" key="2">
    <source>
        <dbReference type="Proteomes" id="UP001172386"/>
    </source>
</evidence>
<dbReference type="Proteomes" id="UP001172386">
    <property type="component" value="Unassembled WGS sequence"/>
</dbReference>
<comment type="caution">
    <text evidence="1">The sequence shown here is derived from an EMBL/GenBank/DDBJ whole genome shotgun (WGS) entry which is preliminary data.</text>
</comment>